<proteinExistence type="predicted"/>
<organism evidence="1 2">
    <name type="scientific">Diacronema lutheri</name>
    <name type="common">Unicellular marine alga</name>
    <name type="synonym">Monochrysis lutheri</name>
    <dbReference type="NCBI Taxonomy" id="2081491"/>
    <lineage>
        <taxon>Eukaryota</taxon>
        <taxon>Haptista</taxon>
        <taxon>Haptophyta</taxon>
        <taxon>Pavlovophyceae</taxon>
        <taxon>Pavlovales</taxon>
        <taxon>Pavlovaceae</taxon>
        <taxon>Diacronema</taxon>
    </lineage>
</organism>
<comment type="caution">
    <text evidence="1">The sequence shown here is derived from an EMBL/GenBank/DDBJ whole genome shotgun (WGS) entry which is preliminary data.</text>
</comment>
<dbReference type="Gene3D" id="2.60.120.620">
    <property type="entry name" value="q2cbj1_9rhob like domain"/>
    <property type="match status" value="1"/>
</dbReference>
<protein>
    <submittedName>
        <fullName evidence="1">Uncharacterized protein</fullName>
    </submittedName>
</protein>
<name>A0A8J5XZX7_DIALT</name>
<evidence type="ECO:0000313" key="1">
    <source>
        <dbReference type="EMBL" id="KAG8471090.1"/>
    </source>
</evidence>
<sequence length="329" mass="35077">MAAGGLSFRHVFCVRARCVPCRAFSTAPRSASQGSGARRRVVARVAATACIGASAALAWLALRDPAEPREEDARYAAAIARLPDLERAQATRVVLVKRFLSDADLAELDARLAALLREPLGTFSRDANGVPQLCGAPWETTYLHTNGAFARACPDLRHRLLALAERVDAAEGWGLLGGDSVGSAEKLAPRAGACGGAQLRTVELHRVLPGGALADRRHFDGGSLVTVDVLLSRPAGADFAGGEFCTPELDGTMAVHAGFERGDALVFVSHKRHCVAPVRAGVRRVLVAELWDGPERTCAHRCMDPRRECAYTVAAAQAERFVRADLPET</sequence>
<accession>A0A8J5XZX7</accession>
<evidence type="ECO:0000313" key="2">
    <source>
        <dbReference type="Proteomes" id="UP000751190"/>
    </source>
</evidence>
<keyword evidence="2" id="KW-1185">Reference proteome</keyword>
<dbReference type="OMA" id="RTCAHRC"/>
<dbReference type="EMBL" id="JAGTXO010000001">
    <property type="protein sequence ID" value="KAG8471090.1"/>
    <property type="molecule type" value="Genomic_DNA"/>
</dbReference>
<dbReference type="Proteomes" id="UP000751190">
    <property type="component" value="Unassembled WGS sequence"/>
</dbReference>
<reference evidence="1" key="1">
    <citation type="submission" date="2021-05" db="EMBL/GenBank/DDBJ databases">
        <title>The genome of the haptophyte Pavlova lutheri (Diacronema luteri, Pavlovales) - a model for lipid biosynthesis in eukaryotic algae.</title>
        <authorList>
            <person name="Hulatt C.J."/>
            <person name="Posewitz M.C."/>
        </authorList>
    </citation>
    <scope>NUCLEOTIDE SEQUENCE</scope>
    <source>
        <strain evidence="1">NIVA-4/92</strain>
    </source>
</reference>
<dbReference type="AlphaFoldDB" id="A0A8J5XZX7"/>
<gene>
    <name evidence="1" type="ORF">KFE25_009511</name>
</gene>
<dbReference type="OrthoDB" id="407955at2759"/>